<keyword evidence="1" id="KW-1133">Transmembrane helix</keyword>
<name>A0A7C2VMD4_9CREN</name>
<dbReference type="Gene3D" id="2.120.10.30">
    <property type="entry name" value="TolB, C-terminal domain"/>
    <property type="match status" value="1"/>
</dbReference>
<dbReference type="EMBL" id="DSGT01000009">
    <property type="protein sequence ID" value="HEW53207.1"/>
    <property type="molecule type" value="Genomic_DNA"/>
</dbReference>
<comment type="caution">
    <text evidence="2">The sequence shown here is derived from an EMBL/GenBank/DDBJ whole genome shotgun (WGS) entry which is preliminary data.</text>
</comment>
<gene>
    <name evidence="2" type="ORF">ENO77_03475</name>
</gene>
<organism evidence="2">
    <name type="scientific">Ignisphaera aggregans</name>
    <dbReference type="NCBI Taxonomy" id="334771"/>
    <lineage>
        <taxon>Archaea</taxon>
        <taxon>Thermoproteota</taxon>
        <taxon>Thermoprotei</taxon>
        <taxon>Desulfurococcales</taxon>
        <taxon>Desulfurococcaceae</taxon>
        <taxon>Ignisphaera</taxon>
    </lineage>
</organism>
<reference evidence="2" key="1">
    <citation type="journal article" date="2020" name="mSystems">
        <title>Genome- and Community-Level Interaction Insights into Carbon Utilization and Element Cycling Functions of Hydrothermarchaeota in Hydrothermal Sediment.</title>
        <authorList>
            <person name="Zhou Z."/>
            <person name="Liu Y."/>
            <person name="Xu W."/>
            <person name="Pan J."/>
            <person name="Luo Z.H."/>
            <person name="Li M."/>
        </authorList>
    </citation>
    <scope>NUCLEOTIDE SEQUENCE [LARGE SCALE GENOMIC DNA]</scope>
    <source>
        <strain evidence="2">SpSt-16</strain>
    </source>
</reference>
<keyword evidence="1" id="KW-0472">Membrane</keyword>
<dbReference type="InterPro" id="IPR052918">
    <property type="entry name" value="Motility_Chemotaxis_Reg"/>
</dbReference>
<evidence type="ECO:0000313" key="2">
    <source>
        <dbReference type="EMBL" id="HEW53207.1"/>
    </source>
</evidence>
<keyword evidence="1" id="KW-0812">Transmembrane</keyword>
<protein>
    <submittedName>
        <fullName evidence="2">Uncharacterized protein</fullName>
    </submittedName>
</protein>
<dbReference type="Pfam" id="PF06739">
    <property type="entry name" value="SBBP"/>
    <property type="match status" value="1"/>
</dbReference>
<proteinExistence type="predicted"/>
<dbReference type="PANTHER" id="PTHR35580">
    <property type="entry name" value="CELL SURFACE GLYCOPROTEIN (S-LAYER PROTEIN)-LIKE PROTEIN"/>
    <property type="match status" value="1"/>
</dbReference>
<dbReference type="PANTHER" id="PTHR35580:SF1">
    <property type="entry name" value="PHYTASE-LIKE DOMAIN-CONTAINING PROTEIN"/>
    <property type="match status" value="1"/>
</dbReference>
<dbReference type="InterPro" id="IPR010620">
    <property type="entry name" value="SBBP_repeat"/>
</dbReference>
<feature type="transmembrane region" description="Helical" evidence="1">
    <location>
        <begin position="506"/>
        <end position="528"/>
    </location>
</feature>
<dbReference type="InterPro" id="IPR011042">
    <property type="entry name" value="6-blade_b-propeller_TolB-like"/>
</dbReference>
<dbReference type="AlphaFoldDB" id="A0A7C2VMD4"/>
<evidence type="ECO:0000256" key="1">
    <source>
        <dbReference type="SAM" id="Phobius"/>
    </source>
</evidence>
<sequence>MPMSEGVTRLLIIMFSVLFIWALITIPTLKASADSVDMWVRVISGANWDKPYTLVIDRDNSVYVLGETLSYGVGAYDLILAKVDRNGSILWIKTIGGAGSEVLATSSSMAIDSYGNVYVIATSSSFDLEKAGLLVVKINSYGDIEWSKAVVSTSAIQGRGLAIGSDGSIYVVGSIDGNILVVRLDKDGVIESAKIIEKPRIDYPIPANFTAAYNITDFIVSSALVDPEGHLYIVGYYEIYFVSPTYSVVGDSYIFVAKMDQRCNLLWLKFIDGPEWNRARAAAIDSEGNIYIVGSKYLSTDISVPGGYPQDIILIKLGREGDILWGKAFGGEHPEEGFDIYVDPSDSVYVIGYTSSYSPANFPRLGAFILKLDKDSGLDWARVFILNYSIMGLSIASDNQGNVFFAGAGYAKSYLDPPYILLAKFHPSYVFSDFMADVTEKVVNNVNTYTAKVIGQEVEVYNAMDIVGIADIRPEISDLAGEISSKTISASPIALTPPPQQNGGAIGTYTVIGASATIIAIVFVALFLRRGKSA</sequence>
<dbReference type="SUPFAM" id="SSF101898">
    <property type="entry name" value="NHL repeat"/>
    <property type="match status" value="1"/>
</dbReference>
<accession>A0A7C2VMD4</accession>